<evidence type="ECO:0000259" key="3">
    <source>
        <dbReference type="Pfam" id="PF23308"/>
    </source>
</evidence>
<dbReference type="Proteomes" id="UP001469553">
    <property type="component" value="Unassembled WGS sequence"/>
</dbReference>
<evidence type="ECO:0000313" key="5">
    <source>
        <dbReference type="Proteomes" id="UP001469553"/>
    </source>
</evidence>
<organism evidence="4 5">
    <name type="scientific">Ameca splendens</name>
    <dbReference type="NCBI Taxonomy" id="208324"/>
    <lineage>
        <taxon>Eukaryota</taxon>
        <taxon>Metazoa</taxon>
        <taxon>Chordata</taxon>
        <taxon>Craniata</taxon>
        <taxon>Vertebrata</taxon>
        <taxon>Euteleostomi</taxon>
        <taxon>Actinopterygii</taxon>
        <taxon>Neopterygii</taxon>
        <taxon>Teleostei</taxon>
        <taxon>Neoteleostei</taxon>
        <taxon>Acanthomorphata</taxon>
        <taxon>Ovalentaria</taxon>
        <taxon>Atherinomorphae</taxon>
        <taxon>Cyprinodontiformes</taxon>
        <taxon>Goodeidae</taxon>
        <taxon>Ameca</taxon>
    </lineage>
</organism>
<gene>
    <name evidence="4" type="primary">THSD7AA_2</name>
    <name evidence="4" type="ORF">AMECASPLE_018506</name>
</gene>
<accession>A0ABV0XFS5</accession>
<evidence type="ECO:0000313" key="4">
    <source>
        <dbReference type="EMBL" id="MEQ2280314.1"/>
    </source>
</evidence>
<feature type="domain" description="Thrombospondin type-1" evidence="3">
    <location>
        <begin position="8"/>
        <end position="47"/>
    </location>
</feature>
<keyword evidence="2" id="KW-1133">Transmembrane helix</keyword>
<reference evidence="4 5" key="1">
    <citation type="submission" date="2021-06" db="EMBL/GenBank/DDBJ databases">
        <authorList>
            <person name="Palmer J.M."/>
        </authorList>
    </citation>
    <scope>NUCLEOTIDE SEQUENCE [LARGE SCALE GENOMIC DNA]</scope>
    <source>
        <strain evidence="4 5">AS_MEX2019</strain>
        <tissue evidence="4">Muscle</tissue>
    </source>
</reference>
<feature type="transmembrane region" description="Helical" evidence="2">
    <location>
        <begin position="97"/>
        <end position="120"/>
    </location>
</feature>
<keyword evidence="5" id="KW-1185">Reference proteome</keyword>
<dbReference type="Pfam" id="PF23308">
    <property type="entry name" value="TSP1_TSH7A-B_C"/>
    <property type="match status" value="1"/>
</dbReference>
<proteinExistence type="predicted"/>
<protein>
    <submittedName>
        <fullName evidence="4">Thrombospondin type-1 domain-containing protein 7A</fullName>
    </submittedName>
</protein>
<keyword evidence="2" id="KW-0472">Membrane</keyword>
<evidence type="ECO:0000256" key="2">
    <source>
        <dbReference type="SAM" id="Phobius"/>
    </source>
</evidence>
<name>A0ABV0XFS5_9TELE</name>
<evidence type="ECO:0000256" key="1">
    <source>
        <dbReference type="ARBA" id="ARBA00022737"/>
    </source>
</evidence>
<dbReference type="InterPro" id="IPR056991">
    <property type="entry name" value="TSP1_TSH7A-B_C"/>
</dbReference>
<keyword evidence="1" id="KW-0677">Repeat</keyword>
<sequence>MADRSCDPPCTKPWSLCTEAGVCGCEEGYTEVMTSDGVLDQCTVIPVLEIPTASDNKADVKTIRAFNPIQPAASAPGRAGRTWFLQPFGPDGTLKTWVYGVAAGVFVLLVFIISMTYLACKKPKKPQRRQMNNRLKPLTLAYDGDADM</sequence>
<keyword evidence="2" id="KW-0812">Transmembrane</keyword>
<dbReference type="EMBL" id="JAHRIP010001444">
    <property type="protein sequence ID" value="MEQ2280314.1"/>
    <property type="molecule type" value="Genomic_DNA"/>
</dbReference>
<comment type="caution">
    <text evidence="4">The sequence shown here is derived from an EMBL/GenBank/DDBJ whole genome shotgun (WGS) entry which is preliminary data.</text>
</comment>